<evidence type="ECO:0000256" key="7">
    <source>
        <dbReference type="ARBA" id="ARBA00023136"/>
    </source>
</evidence>
<keyword evidence="4 8" id="KW-0812">Transmembrane</keyword>
<evidence type="ECO:0000256" key="3">
    <source>
        <dbReference type="ARBA" id="ARBA00022679"/>
    </source>
</evidence>
<organism evidence="10 11">
    <name type="scientific">bacterium (Candidatus Gribaldobacteria) CG_4_8_14_3_um_filter_42_11</name>
    <dbReference type="NCBI Taxonomy" id="2014267"/>
    <lineage>
        <taxon>Bacteria</taxon>
        <taxon>Candidatus Gribaldobacteria</taxon>
    </lineage>
</organism>
<evidence type="ECO:0000256" key="8">
    <source>
        <dbReference type="SAM" id="Phobius"/>
    </source>
</evidence>
<dbReference type="SUPFAM" id="SSF53448">
    <property type="entry name" value="Nucleotide-diphospho-sugar transferases"/>
    <property type="match status" value="1"/>
</dbReference>
<dbReference type="GO" id="GO:0016757">
    <property type="term" value="F:glycosyltransferase activity"/>
    <property type="evidence" value="ECO:0007669"/>
    <property type="project" value="UniProtKB-KW"/>
</dbReference>
<dbReference type="InterPro" id="IPR029044">
    <property type="entry name" value="Nucleotide-diphossugar_trans"/>
</dbReference>
<evidence type="ECO:0000256" key="6">
    <source>
        <dbReference type="ARBA" id="ARBA00022989"/>
    </source>
</evidence>
<evidence type="ECO:0000259" key="9">
    <source>
        <dbReference type="Pfam" id="PF00535"/>
    </source>
</evidence>
<keyword evidence="1" id="KW-1003">Cell membrane</keyword>
<evidence type="ECO:0000313" key="11">
    <source>
        <dbReference type="Proteomes" id="UP000230505"/>
    </source>
</evidence>
<dbReference type="Proteomes" id="UP000230505">
    <property type="component" value="Unassembled WGS sequence"/>
</dbReference>
<dbReference type="InterPro" id="IPR050256">
    <property type="entry name" value="Glycosyltransferase_2"/>
</dbReference>
<reference evidence="11" key="1">
    <citation type="submission" date="2017-09" db="EMBL/GenBank/DDBJ databases">
        <title>Depth-based differentiation of microbial function through sediment-hosted aquifers and enrichment of novel symbionts in the deep terrestrial subsurface.</title>
        <authorList>
            <person name="Probst A.J."/>
            <person name="Ladd B."/>
            <person name="Jarett J.K."/>
            <person name="Geller-Mcgrath D.E."/>
            <person name="Sieber C.M.K."/>
            <person name="Emerson J.B."/>
            <person name="Anantharaman K."/>
            <person name="Thomas B.C."/>
            <person name="Malmstrom R."/>
            <person name="Stieglmeier M."/>
            <person name="Klingl A."/>
            <person name="Woyke T."/>
            <person name="Ryan C.M."/>
            <person name="Banfield J.F."/>
        </authorList>
    </citation>
    <scope>NUCLEOTIDE SEQUENCE [LARGE SCALE GENOMIC DNA]</scope>
</reference>
<feature type="transmembrane region" description="Helical" evidence="8">
    <location>
        <begin position="236"/>
        <end position="260"/>
    </location>
</feature>
<keyword evidence="7 8" id="KW-0472">Membrane</keyword>
<evidence type="ECO:0000256" key="2">
    <source>
        <dbReference type="ARBA" id="ARBA00022676"/>
    </source>
</evidence>
<keyword evidence="5" id="KW-0448">Lipopolysaccharide biosynthesis</keyword>
<feature type="domain" description="Glycosyltransferase 2-like" evidence="9">
    <location>
        <begin position="8"/>
        <end position="172"/>
    </location>
</feature>
<dbReference type="Gene3D" id="3.90.550.10">
    <property type="entry name" value="Spore Coat Polysaccharide Biosynthesis Protein SpsA, Chain A"/>
    <property type="match status" value="1"/>
</dbReference>
<keyword evidence="3 10" id="KW-0808">Transferase</keyword>
<evidence type="ECO:0000256" key="4">
    <source>
        <dbReference type="ARBA" id="ARBA00022692"/>
    </source>
</evidence>
<gene>
    <name evidence="10" type="ORF">COZ78_02930</name>
</gene>
<dbReference type="GO" id="GO:0009103">
    <property type="term" value="P:lipopolysaccharide biosynthetic process"/>
    <property type="evidence" value="ECO:0007669"/>
    <property type="project" value="UniProtKB-KW"/>
</dbReference>
<dbReference type="GO" id="GO:0005886">
    <property type="term" value="C:plasma membrane"/>
    <property type="evidence" value="ECO:0007669"/>
    <property type="project" value="TreeGrafter"/>
</dbReference>
<dbReference type="AlphaFoldDB" id="A0A2M7IXQ3"/>
<sequence>MLDKKLISIIVPVFNEQENIPLIYGRLVGVVGGLAEQYQAEIIFVDDGSLDKSFQILEELANKDQRVKLLQFSRNFGKEIAVSAGLFAANGEAVMMIDADLQHPPELLGQFLEKWQDGAEVVIGIREKNKNEGLVKKLGSFCFYKIMNLIGETKIIPRATDYRLLDRKVVDEFNRFTERNRISRGLIDWLGFKKDFIYFQANERQNGQAGYGFLKLVKLALSGFVAHSLFPLKLAGYLGAIITTVSGIFGLFIIIEKYILADTWRLYFSGPFLVGVLLLFLVGVILSCLGLVALYVANIHGEVVNRPLYVIRQKKNF</sequence>
<keyword evidence="6 8" id="KW-1133">Transmembrane helix</keyword>
<proteinExistence type="predicted"/>
<comment type="caution">
    <text evidence="10">The sequence shown here is derived from an EMBL/GenBank/DDBJ whole genome shotgun (WGS) entry which is preliminary data.</text>
</comment>
<evidence type="ECO:0000313" key="10">
    <source>
        <dbReference type="EMBL" id="PIX02950.1"/>
    </source>
</evidence>
<dbReference type="EMBL" id="PFHV01000079">
    <property type="protein sequence ID" value="PIX02950.1"/>
    <property type="molecule type" value="Genomic_DNA"/>
</dbReference>
<dbReference type="PANTHER" id="PTHR48090">
    <property type="entry name" value="UNDECAPRENYL-PHOSPHATE 4-DEOXY-4-FORMAMIDO-L-ARABINOSE TRANSFERASE-RELATED"/>
    <property type="match status" value="1"/>
</dbReference>
<accession>A0A2M7IXQ3</accession>
<dbReference type="InterPro" id="IPR001173">
    <property type="entry name" value="Glyco_trans_2-like"/>
</dbReference>
<dbReference type="Pfam" id="PF00535">
    <property type="entry name" value="Glycos_transf_2"/>
    <property type="match status" value="1"/>
</dbReference>
<dbReference type="CDD" id="cd04187">
    <property type="entry name" value="DPM1_like_bac"/>
    <property type="match status" value="1"/>
</dbReference>
<evidence type="ECO:0000256" key="5">
    <source>
        <dbReference type="ARBA" id="ARBA00022985"/>
    </source>
</evidence>
<feature type="transmembrane region" description="Helical" evidence="8">
    <location>
        <begin position="272"/>
        <end position="297"/>
    </location>
</feature>
<keyword evidence="2" id="KW-0328">Glycosyltransferase</keyword>
<evidence type="ECO:0000256" key="1">
    <source>
        <dbReference type="ARBA" id="ARBA00022475"/>
    </source>
</evidence>
<dbReference type="PANTHER" id="PTHR48090:SF3">
    <property type="entry name" value="UNDECAPRENYL-PHOSPHATE 4-DEOXY-4-FORMAMIDO-L-ARABINOSE TRANSFERASE"/>
    <property type="match status" value="1"/>
</dbReference>
<protein>
    <submittedName>
        <fullName evidence="10">Glycosyltransferase</fullName>
    </submittedName>
</protein>
<name>A0A2M7IXQ3_9BACT</name>